<comment type="caution">
    <text evidence="2">The sequence shown here is derived from an EMBL/GenBank/DDBJ whole genome shotgun (WGS) entry which is preliminary data.</text>
</comment>
<protein>
    <submittedName>
        <fullName evidence="2">DUF2524 domain-containing protein</fullName>
    </submittedName>
</protein>
<dbReference type="RefSeq" id="WP_113033825.1">
    <property type="nucleotide sequence ID" value="NZ_QMFB01000016.1"/>
</dbReference>
<dbReference type="EMBL" id="QMFB01000016">
    <property type="protein sequence ID" value="RAV18636.1"/>
    <property type="molecule type" value="Genomic_DNA"/>
</dbReference>
<feature type="coiled-coil region" evidence="1">
    <location>
        <begin position="11"/>
        <end position="38"/>
    </location>
</feature>
<accession>A0A329MGW1</accession>
<sequence>MLNHLESDYDCANAGEDLHQLIEQLASLEAKSTHDQEEQEHINRLQNQIHFIRSKCRIH</sequence>
<organism evidence="2 3">
    <name type="scientific">Paenibacillus contaminans</name>
    <dbReference type="NCBI Taxonomy" id="450362"/>
    <lineage>
        <taxon>Bacteria</taxon>
        <taxon>Bacillati</taxon>
        <taxon>Bacillota</taxon>
        <taxon>Bacilli</taxon>
        <taxon>Bacillales</taxon>
        <taxon>Paenibacillaceae</taxon>
        <taxon>Paenibacillus</taxon>
    </lineage>
</organism>
<name>A0A329MGW1_9BACL</name>
<reference evidence="2 3" key="1">
    <citation type="journal article" date="2009" name="Int. J. Syst. Evol. Microbiol.">
        <title>Paenibacillus contaminans sp. nov., isolated from a contaminated laboratory plate.</title>
        <authorList>
            <person name="Chou J.H."/>
            <person name="Lee J.H."/>
            <person name="Lin M.C."/>
            <person name="Chang P.S."/>
            <person name="Arun A.B."/>
            <person name="Young C.C."/>
            <person name="Chen W.M."/>
        </authorList>
    </citation>
    <scope>NUCLEOTIDE SEQUENCE [LARGE SCALE GENOMIC DNA]</scope>
    <source>
        <strain evidence="2 3">CKOBP-6</strain>
    </source>
</reference>
<evidence type="ECO:0000313" key="3">
    <source>
        <dbReference type="Proteomes" id="UP000250369"/>
    </source>
</evidence>
<evidence type="ECO:0000313" key="2">
    <source>
        <dbReference type="EMBL" id="RAV18636.1"/>
    </source>
</evidence>
<evidence type="ECO:0000256" key="1">
    <source>
        <dbReference type="SAM" id="Coils"/>
    </source>
</evidence>
<gene>
    <name evidence="2" type="ORF">DQG23_25390</name>
</gene>
<dbReference type="Proteomes" id="UP000250369">
    <property type="component" value="Unassembled WGS sequence"/>
</dbReference>
<dbReference type="OrthoDB" id="2626605at2"/>
<dbReference type="AlphaFoldDB" id="A0A329MGW1"/>
<keyword evidence="1" id="KW-0175">Coiled coil</keyword>
<proteinExistence type="predicted"/>
<keyword evidence="3" id="KW-1185">Reference proteome</keyword>